<dbReference type="Proteomes" id="UP001528411">
    <property type="component" value="Unassembled WGS sequence"/>
</dbReference>
<protein>
    <recommendedName>
        <fullName evidence="4">DUF5009 domain-containing protein</fullName>
    </recommendedName>
</protein>
<sequence length="145" mass="16514">MLIAGGVCLFVAKIWSIYLPINKSIWTSSYVVMSTGWGLVCLGVLTYIVDIKKSKYWTAPFVIFGANAIAFYMFSAIVARLLIMIPVADTTLHGWLFQKLFQPLFGNYLGSLMFAIAFCLGSFLVMKWLYQKKIFLRFKQIVNLK</sequence>
<dbReference type="RefSeq" id="WP_272181811.1">
    <property type="nucleotide sequence ID" value="NZ_JAQOMS010000002.1"/>
</dbReference>
<keyword evidence="1" id="KW-1133">Transmembrane helix</keyword>
<keyword evidence="1" id="KW-0472">Membrane</keyword>
<evidence type="ECO:0000313" key="3">
    <source>
        <dbReference type="Proteomes" id="UP001528411"/>
    </source>
</evidence>
<reference evidence="2 3" key="1">
    <citation type="submission" date="2023-01" db="EMBL/GenBank/DDBJ databases">
        <title>Psychrosphaera sp. nov., isolated from marine algae.</title>
        <authorList>
            <person name="Bayburt H."/>
            <person name="Choi B.J."/>
            <person name="Kim J.M."/>
            <person name="Choi D.G."/>
            <person name="Jeon C.O."/>
        </authorList>
    </citation>
    <scope>NUCLEOTIDE SEQUENCE [LARGE SCALE GENOMIC DNA]</scope>
    <source>
        <strain evidence="2 3">G1-22</strain>
    </source>
</reference>
<feature type="transmembrane region" description="Helical" evidence="1">
    <location>
        <begin position="108"/>
        <end position="130"/>
    </location>
</feature>
<comment type="caution">
    <text evidence="2">The sequence shown here is derived from an EMBL/GenBank/DDBJ whole genome shotgun (WGS) entry which is preliminary data.</text>
</comment>
<keyword evidence="1" id="KW-0812">Transmembrane</keyword>
<feature type="transmembrane region" description="Helical" evidence="1">
    <location>
        <begin position="61"/>
        <end position="88"/>
    </location>
</feature>
<evidence type="ECO:0008006" key="4">
    <source>
        <dbReference type="Google" id="ProtNLM"/>
    </source>
</evidence>
<proteinExistence type="predicted"/>
<evidence type="ECO:0000256" key="1">
    <source>
        <dbReference type="SAM" id="Phobius"/>
    </source>
</evidence>
<gene>
    <name evidence="2" type="ORF">PN838_20540</name>
</gene>
<keyword evidence="3" id="KW-1185">Reference proteome</keyword>
<dbReference type="EMBL" id="JAQOMS010000002">
    <property type="protein sequence ID" value="MDC2890691.1"/>
    <property type="molecule type" value="Genomic_DNA"/>
</dbReference>
<organism evidence="2 3">
    <name type="scientific">Psychrosphaera algicola</name>
    <dbReference type="NCBI Taxonomy" id="3023714"/>
    <lineage>
        <taxon>Bacteria</taxon>
        <taxon>Pseudomonadati</taxon>
        <taxon>Pseudomonadota</taxon>
        <taxon>Gammaproteobacteria</taxon>
        <taxon>Alteromonadales</taxon>
        <taxon>Pseudoalteromonadaceae</taxon>
        <taxon>Psychrosphaera</taxon>
    </lineage>
</organism>
<accession>A0ABT5FHM7</accession>
<feature type="transmembrane region" description="Helical" evidence="1">
    <location>
        <begin position="26"/>
        <end position="49"/>
    </location>
</feature>
<name>A0ABT5FHM7_9GAMM</name>
<evidence type="ECO:0000313" key="2">
    <source>
        <dbReference type="EMBL" id="MDC2890691.1"/>
    </source>
</evidence>